<evidence type="ECO:0000313" key="2">
    <source>
        <dbReference type="EMBL" id="UWQ40497.1"/>
    </source>
</evidence>
<proteinExistence type="predicted"/>
<organism evidence="2 3">
    <name type="scientific">Leisingera aquaemixtae</name>
    <dbReference type="NCBI Taxonomy" id="1396826"/>
    <lineage>
        <taxon>Bacteria</taxon>
        <taxon>Pseudomonadati</taxon>
        <taxon>Pseudomonadota</taxon>
        <taxon>Alphaproteobacteria</taxon>
        <taxon>Rhodobacterales</taxon>
        <taxon>Roseobacteraceae</taxon>
        <taxon>Leisingera</taxon>
    </lineage>
</organism>
<name>A0ABY5WG99_9RHOB</name>
<dbReference type="EMBL" id="CP081051">
    <property type="protein sequence ID" value="UWQ40497.1"/>
    <property type="molecule type" value="Genomic_DNA"/>
</dbReference>
<evidence type="ECO:0000256" key="1">
    <source>
        <dbReference type="SAM" id="MobiDB-lite"/>
    </source>
</evidence>
<reference evidence="2" key="1">
    <citation type="submission" date="2021-08" db="EMBL/GenBank/DDBJ databases">
        <authorList>
            <person name="Nwanade C."/>
            <person name="Wang M."/>
            <person name="Masoudi A."/>
            <person name="Yu Z."/>
            <person name="Liu J."/>
        </authorList>
    </citation>
    <scope>NUCLEOTIDE SEQUENCE</scope>
    <source>
        <strain evidence="2">S166</strain>
    </source>
</reference>
<feature type="compositionally biased region" description="Polar residues" evidence="1">
    <location>
        <begin position="30"/>
        <end position="43"/>
    </location>
</feature>
<sequence length="50" mass="5819">MAAENQSQTPRIWRNRHIFPRLARKCHGQQAGNENLTEQNHPVTQIIAKK</sequence>
<evidence type="ECO:0000313" key="3">
    <source>
        <dbReference type="Proteomes" id="UP001058514"/>
    </source>
</evidence>
<dbReference type="RefSeq" id="WP_158509243.1">
    <property type="nucleotide sequence ID" value="NZ_CP081031.1"/>
</dbReference>
<dbReference type="Proteomes" id="UP001058514">
    <property type="component" value="Chromosome"/>
</dbReference>
<protein>
    <submittedName>
        <fullName evidence="2">Uncharacterized protein</fullName>
    </submittedName>
</protein>
<feature type="region of interest" description="Disordered" evidence="1">
    <location>
        <begin position="29"/>
        <end position="50"/>
    </location>
</feature>
<keyword evidence="3" id="KW-1185">Reference proteome</keyword>
<gene>
    <name evidence="2" type="ORF">K3718_13155</name>
</gene>
<accession>A0ABY5WG99</accession>